<name>A0AA39XXK0_9PEZI</name>
<evidence type="ECO:0000313" key="1">
    <source>
        <dbReference type="EMBL" id="KAK0642134.1"/>
    </source>
</evidence>
<gene>
    <name evidence="1" type="ORF">B0T16DRAFT_225368</name>
</gene>
<sequence>MSSEWSEPTAMCDVKLLQNLLNLEPVCPLPPWSVEWSHNVKLPQQNLRVVFQQSCIHVAVGRGRPEKPPWLRFAEIGPARRISVGHPTHPIALRGLRNHRSSIQLGLETSSQVCDLAGGSWRCQKKRRARRIEESQL</sequence>
<accession>A0AA39XXK0</accession>
<dbReference type="Proteomes" id="UP001174936">
    <property type="component" value="Unassembled WGS sequence"/>
</dbReference>
<keyword evidence="2" id="KW-1185">Reference proteome</keyword>
<reference evidence="1" key="1">
    <citation type="submission" date="2023-06" db="EMBL/GenBank/DDBJ databases">
        <title>Genome-scale phylogeny and comparative genomics of the fungal order Sordariales.</title>
        <authorList>
            <consortium name="Lawrence Berkeley National Laboratory"/>
            <person name="Hensen N."/>
            <person name="Bonometti L."/>
            <person name="Westerberg I."/>
            <person name="Brannstrom I.O."/>
            <person name="Guillou S."/>
            <person name="Cros-Aarteil S."/>
            <person name="Calhoun S."/>
            <person name="Haridas S."/>
            <person name="Kuo A."/>
            <person name="Mondo S."/>
            <person name="Pangilinan J."/>
            <person name="Riley R."/>
            <person name="Labutti K."/>
            <person name="Andreopoulos B."/>
            <person name="Lipzen A."/>
            <person name="Chen C."/>
            <person name="Yanf M."/>
            <person name="Daum C."/>
            <person name="Ng V."/>
            <person name="Clum A."/>
            <person name="Steindorff A."/>
            <person name="Ohm R."/>
            <person name="Martin F."/>
            <person name="Silar P."/>
            <person name="Natvig D."/>
            <person name="Lalanne C."/>
            <person name="Gautier V."/>
            <person name="Ament-Velasquez S.L."/>
            <person name="Kruys A."/>
            <person name="Hutchinson M.I."/>
            <person name="Powell A.J."/>
            <person name="Barry K."/>
            <person name="Miller A.N."/>
            <person name="Grigoriev I.V."/>
            <person name="Debuchy R."/>
            <person name="Gladieux P."/>
            <person name="Thoren M.H."/>
            <person name="Johannesson H."/>
        </authorList>
    </citation>
    <scope>NUCLEOTIDE SEQUENCE</scope>
    <source>
        <strain evidence="1">SMH2532-1</strain>
    </source>
</reference>
<dbReference type="AlphaFoldDB" id="A0AA39XXK0"/>
<comment type="caution">
    <text evidence="1">The sequence shown here is derived from an EMBL/GenBank/DDBJ whole genome shotgun (WGS) entry which is preliminary data.</text>
</comment>
<dbReference type="EMBL" id="JAULSV010000006">
    <property type="protein sequence ID" value="KAK0642134.1"/>
    <property type="molecule type" value="Genomic_DNA"/>
</dbReference>
<proteinExistence type="predicted"/>
<evidence type="ECO:0000313" key="2">
    <source>
        <dbReference type="Proteomes" id="UP001174936"/>
    </source>
</evidence>
<protein>
    <submittedName>
        <fullName evidence="1">Uncharacterized protein</fullName>
    </submittedName>
</protein>
<organism evidence="1 2">
    <name type="scientific">Cercophora newfieldiana</name>
    <dbReference type="NCBI Taxonomy" id="92897"/>
    <lineage>
        <taxon>Eukaryota</taxon>
        <taxon>Fungi</taxon>
        <taxon>Dikarya</taxon>
        <taxon>Ascomycota</taxon>
        <taxon>Pezizomycotina</taxon>
        <taxon>Sordariomycetes</taxon>
        <taxon>Sordariomycetidae</taxon>
        <taxon>Sordariales</taxon>
        <taxon>Lasiosphaeriaceae</taxon>
        <taxon>Cercophora</taxon>
    </lineage>
</organism>